<dbReference type="Pfam" id="PF00701">
    <property type="entry name" value="DHDPS"/>
    <property type="match status" value="1"/>
</dbReference>
<evidence type="ECO:0000256" key="4">
    <source>
        <dbReference type="PIRSR" id="PIRSR001365-1"/>
    </source>
</evidence>
<dbReference type="OrthoDB" id="9796205at2"/>
<evidence type="ECO:0000256" key="2">
    <source>
        <dbReference type="ARBA" id="ARBA00023239"/>
    </source>
</evidence>
<dbReference type="CDD" id="cd00408">
    <property type="entry name" value="DHDPS-like"/>
    <property type="match status" value="1"/>
</dbReference>
<feature type="active site" description="Proton donor/acceptor" evidence="4">
    <location>
        <position position="141"/>
    </location>
</feature>
<dbReference type="GO" id="GO:0008840">
    <property type="term" value="F:4-hydroxy-tetrahydrodipicolinate synthase activity"/>
    <property type="evidence" value="ECO:0007669"/>
    <property type="project" value="TreeGrafter"/>
</dbReference>
<keyword evidence="2 3" id="KW-0456">Lyase</keyword>
<evidence type="ECO:0000313" key="5">
    <source>
        <dbReference type="EMBL" id="SNS00274.1"/>
    </source>
</evidence>
<sequence>MKNYIPNGVWPTMITPFSDGKVDYNALENLIAWYIKNGVAGLFAVCQSSEMFKLSLEERIEIAKFVKKITNGQVPVIASGHISEDLYSQLEEVNRMAETGIEAVVLITNRFAARHESDDIWKANLEEFLKDIPQEITLGFYECPYPYKRVLSSELMKWCAETGRFTFLKDTSCDLENIKEKLIKTKGTGLKLFNANTATLLASLKIGANGYSGVMANFHPDLYVWLCNNWDKSPEKASELQNILSMCALIEKQLYPVNAKYYMKLEGQKISCESRTKNANELTETYKLEVQQLRNISKKLSKEYPISSLVK</sequence>
<dbReference type="RefSeq" id="WP_089281501.1">
    <property type="nucleotide sequence ID" value="NZ_FZOJ01000002.1"/>
</dbReference>
<dbReference type="SUPFAM" id="SSF51569">
    <property type="entry name" value="Aldolase"/>
    <property type="match status" value="1"/>
</dbReference>
<dbReference type="Proteomes" id="UP000198304">
    <property type="component" value="Unassembled WGS sequence"/>
</dbReference>
<name>A0A239AZ27_9FIRM</name>
<accession>A0A239AZ27</accession>
<dbReference type="SMART" id="SM01130">
    <property type="entry name" value="DHDPS"/>
    <property type="match status" value="1"/>
</dbReference>
<organism evidence="5 6">
    <name type="scientific">Anaerovirgula multivorans</name>
    <dbReference type="NCBI Taxonomy" id="312168"/>
    <lineage>
        <taxon>Bacteria</taxon>
        <taxon>Bacillati</taxon>
        <taxon>Bacillota</taxon>
        <taxon>Clostridia</taxon>
        <taxon>Peptostreptococcales</taxon>
        <taxon>Natronincolaceae</taxon>
        <taxon>Anaerovirgula</taxon>
    </lineage>
</organism>
<dbReference type="EMBL" id="FZOJ01000002">
    <property type="protein sequence ID" value="SNS00274.1"/>
    <property type="molecule type" value="Genomic_DNA"/>
</dbReference>
<dbReference type="PANTHER" id="PTHR12128:SF66">
    <property type="entry name" value="4-HYDROXY-2-OXOGLUTARATE ALDOLASE, MITOCHONDRIAL"/>
    <property type="match status" value="1"/>
</dbReference>
<feature type="active site" description="Schiff-base intermediate with substrate" evidence="4">
    <location>
        <position position="169"/>
    </location>
</feature>
<protein>
    <submittedName>
        <fullName evidence="5">4-hydroxy-tetrahydrodipicolinate synthase</fullName>
    </submittedName>
</protein>
<evidence type="ECO:0000256" key="1">
    <source>
        <dbReference type="ARBA" id="ARBA00007592"/>
    </source>
</evidence>
<gene>
    <name evidence="5" type="ORF">SAMN05446037_1002332</name>
</gene>
<dbReference type="InterPro" id="IPR013785">
    <property type="entry name" value="Aldolase_TIM"/>
</dbReference>
<evidence type="ECO:0000313" key="6">
    <source>
        <dbReference type="Proteomes" id="UP000198304"/>
    </source>
</evidence>
<dbReference type="Gene3D" id="3.20.20.70">
    <property type="entry name" value="Aldolase class I"/>
    <property type="match status" value="1"/>
</dbReference>
<dbReference type="PANTHER" id="PTHR12128">
    <property type="entry name" value="DIHYDRODIPICOLINATE SYNTHASE"/>
    <property type="match status" value="1"/>
</dbReference>
<reference evidence="5 6" key="1">
    <citation type="submission" date="2017-06" db="EMBL/GenBank/DDBJ databases">
        <authorList>
            <person name="Kim H.J."/>
            <person name="Triplett B.A."/>
        </authorList>
    </citation>
    <scope>NUCLEOTIDE SEQUENCE [LARGE SCALE GENOMIC DNA]</scope>
    <source>
        <strain evidence="5 6">SCA</strain>
    </source>
</reference>
<comment type="similarity">
    <text evidence="1 3">Belongs to the DapA family.</text>
</comment>
<proteinExistence type="inferred from homology"/>
<dbReference type="AlphaFoldDB" id="A0A239AZ27"/>
<dbReference type="PIRSF" id="PIRSF001365">
    <property type="entry name" value="DHDPS"/>
    <property type="match status" value="1"/>
</dbReference>
<evidence type="ECO:0000256" key="3">
    <source>
        <dbReference type="PIRNR" id="PIRNR001365"/>
    </source>
</evidence>
<dbReference type="InterPro" id="IPR002220">
    <property type="entry name" value="DapA-like"/>
</dbReference>
<keyword evidence="6" id="KW-1185">Reference proteome</keyword>